<feature type="domain" description="Type VI secretion system IcmF C-terminal" evidence="2">
    <location>
        <begin position="1056"/>
        <end position="1162"/>
    </location>
</feature>
<dbReference type="RefSeq" id="WP_164526586.1">
    <property type="nucleotide sequence ID" value="NZ_CP047344.1"/>
</dbReference>
<evidence type="ECO:0000313" key="6">
    <source>
        <dbReference type="EMBL" id="QIF95064.1"/>
    </source>
</evidence>
<evidence type="ECO:0000259" key="5">
    <source>
        <dbReference type="Pfam" id="PF21070"/>
    </source>
</evidence>
<dbReference type="InterPro" id="IPR048677">
    <property type="entry name" value="TssM1_hel"/>
</dbReference>
<evidence type="ECO:0000313" key="7">
    <source>
        <dbReference type="Proteomes" id="UP000503287"/>
    </source>
</evidence>
<keyword evidence="1" id="KW-1133">Transmembrane helix</keyword>
<dbReference type="InterPro" id="IPR025743">
    <property type="entry name" value="TssM1_N"/>
</dbReference>
<organism evidence="6 7">
    <name type="scientific">Proteus vulgaris</name>
    <dbReference type="NCBI Taxonomy" id="585"/>
    <lineage>
        <taxon>Bacteria</taxon>
        <taxon>Pseudomonadati</taxon>
        <taxon>Pseudomonadota</taxon>
        <taxon>Gammaproteobacteria</taxon>
        <taxon>Enterobacterales</taxon>
        <taxon>Morganellaceae</taxon>
        <taxon>Proteus</taxon>
    </lineage>
</organism>
<dbReference type="NCBIfam" id="TIGR03348">
    <property type="entry name" value="VI_IcmF"/>
    <property type="match status" value="1"/>
</dbReference>
<keyword evidence="7" id="KW-1185">Reference proteome</keyword>
<protein>
    <submittedName>
        <fullName evidence="6">Type VI secretion system membrane subunit TssM</fullName>
    </submittedName>
</protein>
<accession>A0A6G6SK05</accession>
<proteinExistence type="predicted"/>
<dbReference type="PANTHER" id="PTHR36153:SF5">
    <property type="entry name" value="EXPORTED PROTEIN"/>
    <property type="match status" value="1"/>
</dbReference>
<feature type="transmembrane region" description="Helical" evidence="1">
    <location>
        <begin position="67"/>
        <end position="87"/>
    </location>
</feature>
<feature type="domain" description="Type VI secretion system component TssM1 helical" evidence="5">
    <location>
        <begin position="956"/>
        <end position="1046"/>
    </location>
</feature>
<feature type="domain" description="IcmF-related" evidence="3">
    <location>
        <begin position="516"/>
        <end position="829"/>
    </location>
</feature>
<dbReference type="AlphaFoldDB" id="A0A6G6SK05"/>
<dbReference type="Pfam" id="PF06761">
    <property type="entry name" value="IcmF-related"/>
    <property type="match status" value="1"/>
</dbReference>
<feature type="transmembrane region" description="Helical" evidence="1">
    <location>
        <begin position="460"/>
        <end position="478"/>
    </location>
</feature>
<evidence type="ECO:0000259" key="3">
    <source>
        <dbReference type="Pfam" id="PF06761"/>
    </source>
</evidence>
<name>A0A6G6SK05_PROVU</name>
<keyword evidence="1" id="KW-0812">Transmembrane</keyword>
<keyword evidence="1" id="KW-0472">Membrane</keyword>
<dbReference type="Proteomes" id="UP000503287">
    <property type="component" value="Chromosome"/>
</dbReference>
<sequence length="1183" mass="136656">MNWSFLSGKKIADFIKKIFFSDKSKIKSLFLLLVALIPALFVIWIWWWGANYEFKGDYPLRSLSARWLATVITILVVVSWIGIATWLRVKKLEGLKLEVELAIVDPVRNDIEHQTRYLNYWKSQFIKHQNGHTNALYQKPWYFVLGTDESGKNTLLKNSLNTLDIAPIENIVNEQQKLSLHIKMRLADQAILLIPEGKLITQPNLILEKPKLYHRLWNELLGWLNEHRTRQPMNGIILTIDLLQLLTNDKEKNSQFIASLHMRLQEIRITFNSQLPIYIVFTKLDLLQGFDAMFQSLETKQRDEILGVTFQLNNKNNWEKELNTFWDQWVSQMNSALPEMMINRVDESQHTKLFSFIRQIQGLKSNVINLIDALTSSDKQQDIQLRGVYLTSATQVGQVDNIFSQTASVQYHLPTAPLATWPIAETHSYFTQSLFQDVLLSEPNLAAESQFWLKKHRRRVLLASAISFVGIIALWNGWSHYYSKNYQSGENVLNEVKAFRASDTTITTNTAGKEQLAVLNPLLDATLAYGNYREKNNLFSDLGLYQGKNVGPYVENVYLQLITEHYLPSIMNSLLIELNKAKAGSEEKLEILRIMRMLEDKSGRNNEIVENFMANYWSHLFTGQRDIQFQLMSHLQYALKHTDWQAQRKAGETTAINAFAPFTQSINTAQKELSRLPLYQRVYQTLRLKANQMLSSPLNIRHQVGPSFDNIFAAINEDKLQMPQLLTLYGLTNYFTQHNDELVDLTFLDAWVLNLSTNTQYSENDRKEIQRQITEQYLNDYTAQWRAAISNLEIREFESLQDEINALEQIISGEQPIRRALQVLRDNTTLPKIDSSLPIADQKALMDELKYKLLIRLDKEFAPQTEILVSNNGENLQNLNQKLNELHRYLLGIYNSPVPGKAALKAVTSRLDDNNRDIIFELSQSAKTLPEPMNRWVGQLADQAWNVVQKEAIRYMEVEWNETVVKQYHTYIIGRYPFNTATTQDVPLSEFERFFKPNGTLDSFYQQNLRLFVENNLIENSDGQSLIRPDVLEQLEIANRIRNTFFNAQGNLEAQFAIEALSLAGNKRRSILNLDGQLLDYSHGRSHTVHMVWPNSMRSNVESKLTLVPISGDKSPRAILFSGPWAQMRLINGGRLTNIKPHSFDVKFTLDGGDMTYRITIDESNNPFFGGLFTRFKLPETLY</sequence>
<dbReference type="InterPro" id="IPR017731">
    <property type="entry name" value="TssM1-like"/>
</dbReference>
<dbReference type="PANTHER" id="PTHR36153">
    <property type="entry name" value="INNER MEMBRANE PROTEIN-RELATED"/>
    <property type="match status" value="1"/>
</dbReference>
<feature type="domain" description="Type VI secretion system component TssM1 N-terminal" evidence="4">
    <location>
        <begin position="215"/>
        <end position="465"/>
    </location>
</feature>
<gene>
    <name evidence="6" type="primary">tssM</name>
    <name evidence="6" type="ORF">GTH24_14675</name>
</gene>
<dbReference type="InterPro" id="IPR010623">
    <property type="entry name" value="IcmF_C"/>
</dbReference>
<dbReference type="InterPro" id="IPR053156">
    <property type="entry name" value="T6SS_TssM-like"/>
</dbReference>
<reference evidence="6 7" key="1">
    <citation type="submission" date="2020-01" db="EMBL/GenBank/DDBJ databases">
        <title>The genomic epidemiology of tigecycline resistance gene tet(X) variants in a swine farm in China.</title>
        <authorList>
            <person name="Peng K."/>
            <person name="Li R."/>
        </authorList>
    </citation>
    <scope>NUCLEOTIDE SEQUENCE [LARGE SCALE GENOMIC DNA]</scope>
    <source>
        <strain evidence="6 7">ZN3</strain>
    </source>
</reference>
<dbReference type="InterPro" id="IPR009612">
    <property type="entry name" value="IcmF-rel"/>
</dbReference>
<feature type="transmembrane region" description="Helical" evidence="1">
    <location>
        <begin position="29"/>
        <end position="47"/>
    </location>
</feature>
<dbReference type="EMBL" id="CP047344">
    <property type="protein sequence ID" value="QIF95064.1"/>
    <property type="molecule type" value="Genomic_DNA"/>
</dbReference>
<evidence type="ECO:0000259" key="2">
    <source>
        <dbReference type="Pfam" id="PF06744"/>
    </source>
</evidence>
<evidence type="ECO:0000259" key="4">
    <source>
        <dbReference type="Pfam" id="PF14331"/>
    </source>
</evidence>
<evidence type="ECO:0000256" key="1">
    <source>
        <dbReference type="SAM" id="Phobius"/>
    </source>
</evidence>
<dbReference type="Pfam" id="PF06744">
    <property type="entry name" value="IcmF_C"/>
    <property type="match status" value="1"/>
</dbReference>
<dbReference type="Pfam" id="PF21070">
    <property type="entry name" value="IcmF_helical"/>
    <property type="match status" value="1"/>
</dbReference>
<dbReference type="Pfam" id="PF14331">
    <property type="entry name" value="IcmF-related_N"/>
    <property type="match status" value="1"/>
</dbReference>